<dbReference type="InterPro" id="IPR050268">
    <property type="entry name" value="NADH-dep_flavin_reductase"/>
</dbReference>
<dbReference type="GO" id="GO:0042602">
    <property type="term" value="F:riboflavin reductase (NADPH) activity"/>
    <property type="evidence" value="ECO:0007669"/>
    <property type="project" value="TreeGrafter"/>
</dbReference>
<dbReference type="GO" id="GO:0006208">
    <property type="term" value="P:pyrimidine nucleobase catabolic process"/>
    <property type="evidence" value="ECO:0007669"/>
    <property type="project" value="TreeGrafter"/>
</dbReference>
<sequence length="166" mass="18166">MMYQQEASFRDAMRRLAATVTIISTSGQGRRHGITATAVTSLSMDPPSLLVCVNRSGSLHDLLAETDRFCVNLLREEQVALSNVFSGKLAPEERFLHGSWAEDEHGLPYIADAQSSIFCRKQDAIQYGSHSIFIGEVESTLVSEDIRPLLYGNGSYGRCAPLEAAA</sequence>
<feature type="domain" description="Flavin reductase like" evidence="2">
    <location>
        <begin position="13"/>
        <end position="158"/>
    </location>
</feature>
<proteinExistence type="predicted"/>
<name>A0A7W6FRQ8_9SPHN</name>
<dbReference type="RefSeq" id="WP_188073532.1">
    <property type="nucleotide sequence ID" value="NZ_BSPS01000011.1"/>
</dbReference>
<protein>
    <submittedName>
        <fullName evidence="3">Flavin reductase (DIM6/NTAB) family NADH-FMN oxidoreductase RutF</fullName>
    </submittedName>
</protein>
<evidence type="ECO:0000313" key="3">
    <source>
        <dbReference type="EMBL" id="MBB3928243.1"/>
    </source>
</evidence>
<dbReference type="InterPro" id="IPR012349">
    <property type="entry name" value="Split_barrel_FMN-bd"/>
</dbReference>
<comment type="caution">
    <text evidence="3">The sequence shown here is derived from an EMBL/GenBank/DDBJ whole genome shotgun (WGS) entry which is preliminary data.</text>
</comment>
<dbReference type="Pfam" id="PF01613">
    <property type="entry name" value="Flavin_Reduct"/>
    <property type="match status" value="1"/>
</dbReference>
<keyword evidence="1" id="KW-0560">Oxidoreductase</keyword>
<evidence type="ECO:0000313" key="4">
    <source>
        <dbReference type="Proteomes" id="UP000571950"/>
    </source>
</evidence>
<evidence type="ECO:0000259" key="2">
    <source>
        <dbReference type="SMART" id="SM00903"/>
    </source>
</evidence>
<dbReference type="SUPFAM" id="SSF50475">
    <property type="entry name" value="FMN-binding split barrel"/>
    <property type="match status" value="1"/>
</dbReference>
<gene>
    <name evidence="3" type="ORF">GGR43_003987</name>
</gene>
<dbReference type="InterPro" id="IPR002563">
    <property type="entry name" value="Flavin_Rdtase-like_dom"/>
</dbReference>
<accession>A0A7W6FRQ8</accession>
<dbReference type="Gene3D" id="2.30.110.10">
    <property type="entry name" value="Electron Transport, Fmn-binding Protein, Chain A"/>
    <property type="match status" value="1"/>
</dbReference>
<keyword evidence="4" id="KW-1185">Reference proteome</keyword>
<reference evidence="3 4" key="1">
    <citation type="submission" date="2020-08" db="EMBL/GenBank/DDBJ databases">
        <title>Genomic Encyclopedia of Type Strains, Phase IV (KMG-IV): sequencing the most valuable type-strain genomes for metagenomic binning, comparative biology and taxonomic classification.</title>
        <authorList>
            <person name="Goeker M."/>
        </authorList>
    </citation>
    <scope>NUCLEOTIDE SEQUENCE [LARGE SCALE GENOMIC DNA]</scope>
    <source>
        <strain evidence="3 4">DSM 26189</strain>
    </source>
</reference>
<dbReference type="Proteomes" id="UP000571950">
    <property type="component" value="Unassembled WGS sequence"/>
</dbReference>
<dbReference type="EMBL" id="JACIDT010000021">
    <property type="protein sequence ID" value="MBB3928243.1"/>
    <property type="molecule type" value="Genomic_DNA"/>
</dbReference>
<dbReference type="GO" id="GO:0010181">
    <property type="term" value="F:FMN binding"/>
    <property type="evidence" value="ECO:0007669"/>
    <property type="project" value="InterPro"/>
</dbReference>
<dbReference type="PANTHER" id="PTHR30466:SF1">
    <property type="entry name" value="FMN REDUCTASE (NADH) RUTF"/>
    <property type="match status" value="1"/>
</dbReference>
<evidence type="ECO:0000256" key="1">
    <source>
        <dbReference type="ARBA" id="ARBA00023002"/>
    </source>
</evidence>
<dbReference type="SMART" id="SM00903">
    <property type="entry name" value="Flavin_Reduct"/>
    <property type="match status" value="1"/>
</dbReference>
<dbReference type="AlphaFoldDB" id="A0A7W6FRQ8"/>
<organism evidence="3 4">
    <name type="scientific">Sphingobium jiangsuense</name>
    <dbReference type="NCBI Taxonomy" id="870476"/>
    <lineage>
        <taxon>Bacteria</taxon>
        <taxon>Pseudomonadati</taxon>
        <taxon>Pseudomonadota</taxon>
        <taxon>Alphaproteobacteria</taxon>
        <taxon>Sphingomonadales</taxon>
        <taxon>Sphingomonadaceae</taxon>
        <taxon>Sphingobium</taxon>
    </lineage>
</organism>
<dbReference type="PANTHER" id="PTHR30466">
    <property type="entry name" value="FLAVIN REDUCTASE"/>
    <property type="match status" value="1"/>
</dbReference>